<protein>
    <submittedName>
        <fullName evidence="2">Uncharacterized protein</fullName>
    </submittedName>
</protein>
<evidence type="ECO:0000313" key="2">
    <source>
        <dbReference type="EMBL" id="CAD9007620.1"/>
    </source>
</evidence>
<dbReference type="AlphaFoldDB" id="A0A7S1IBU7"/>
<name>A0A7S1IBU7_9EUGL</name>
<proteinExistence type="predicted"/>
<evidence type="ECO:0000256" key="1">
    <source>
        <dbReference type="SAM" id="MobiDB-lite"/>
    </source>
</evidence>
<reference evidence="2" key="1">
    <citation type="submission" date="2021-01" db="EMBL/GenBank/DDBJ databases">
        <authorList>
            <person name="Corre E."/>
            <person name="Pelletier E."/>
            <person name="Niang G."/>
            <person name="Scheremetjew M."/>
            <person name="Finn R."/>
            <person name="Kale V."/>
            <person name="Holt S."/>
            <person name="Cochrane G."/>
            <person name="Meng A."/>
            <person name="Brown T."/>
            <person name="Cohen L."/>
        </authorList>
    </citation>
    <scope>NUCLEOTIDE SEQUENCE</scope>
    <source>
        <strain evidence="2">NIES-381</strain>
    </source>
</reference>
<organism evidence="2">
    <name type="scientific">Eutreptiella gymnastica</name>
    <dbReference type="NCBI Taxonomy" id="73025"/>
    <lineage>
        <taxon>Eukaryota</taxon>
        <taxon>Discoba</taxon>
        <taxon>Euglenozoa</taxon>
        <taxon>Euglenida</taxon>
        <taxon>Spirocuta</taxon>
        <taxon>Euglenophyceae</taxon>
        <taxon>Eutreptiales</taxon>
        <taxon>Eutreptiaceae</taxon>
        <taxon>Eutreptiella</taxon>
    </lineage>
</organism>
<sequence length="228" mass="26647">MNWLQQKAEEQGSTNQLPFRAMCNNFIDVWNLSSLGPRDIVVTKMAEFFRNKWRSQHKKYFTAANRPKAERPNRASRRANNSKYNLPTIRKGAHDTHISECSKKEKEAFDFILETHSKETHSKRPPGPKFNTATRGFMDQFRIGHYKYWKEHKLSHGKEAVSAQILKAIRQLYRWHKGNRPYTEPKAGGSRQAPTLAQVEQLCWERKIATKKQNRQLPARDQTPKSEG</sequence>
<feature type="region of interest" description="Disordered" evidence="1">
    <location>
        <begin position="62"/>
        <end position="82"/>
    </location>
</feature>
<dbReference type="EMBL" id="HBGA01050816">
    <property type="protein sequence ID" value="CAD9007620.1"/>
    <property type="molecule type" value="Transcribed_RNA"/>
</dbReference>
<gene>
    <name evidence="2" type="ORF">EGYM00392_LOCUS18713</name>
</gene>
<accession>A0A7S1IBU7</accession>